<evidence type="ECO:0000256" key="1">
    <source>
        <dbReference type="ARBA" id="ARBA00004571"/>
    </source>
</evidence>
<keyword evidence="6 8" id="KW-0472">Membrane</keyword>
<protein>
    <submittedName>
        <fullName evidence="11">TonB dependent receptor</fullName>
    </submittedName>
</protein>
<evidence type="ECO:0000256" key="6">
    <source>
        <dbReference type="ARBA" id="ARBA00023136"/>
    </source>
</evidence>
<dbReference type="GO" id="GO:0044718">
    <property type="term" value="P:siderophore transmembrane transport"/>
    <property type="evidence" value="ECO:0007669"/>
    <property type="project" value="TreeGrafter"/>
</dbReference>
<dbReference type="AlphaFoldDB" id="A0A450TYW2"/>
<gene>
    <name evidence="11" type="ORF">BECKFW1821C_GA0114237_10693</name>
</gene>
<dbReference type="InterPro" id="IPR000531">
    <property type="entry name" value="Beta-barrel_TonB"/>
</dbReference>
<name>A0A450TYW2_9GAMM</name>
<keyword evidence="5" id="KW-0798">TonB box</keyword>
<evidence type="ECO:0000256" key="8">
    <source>
        <dbReference type="PROSITE-ProRule" id="PRU01360"/>
    </source>
</evidence>
<feature type="domain" description="TonB-dependent receptor-like beta-barrel" evidence="10">
    <location>
        <begin position="22"/>
        <end position="162"/>
    </location>
</feature>
<dbReference type="PANTHER" id="PTHR30069">
    <property type="entry name" value="TONB-DEPENDENT OUTER MEMBRANE RECEPTOR"/>
    <property type="match status" value="1"/>
</dbReference>
<dbReference type="PROSITE" id="PS52016">
    <property type="entry name" value="TONB_DEPENDENT_REC_3"/>
    <property type="match status" value="1"/>
</dbReference>
<organism evidence="11">
    <name type="scientific">Candidatus Kentrum sp. FW</name>
    <dbReference type="NCBI Taxonomy" id="2126338"/>
    <lineage>
        <taxon>Bacteria</taxon>
        <taxon>Pseudomonadati</taxon>
        <taxon>Pseudomonadota</taxon>
        <taxon>Gammaproteobacteria</taxon>
        <taxon>Candidatus Kentrum</taxon>
    </lineage>
</organism>
<evidence type="ECO:0000256" key="2">
    <source>
        <dbReference type="ARBA" id="ARBA00022448"/>
    </source>
</evidence>
<evidence type="ECO:0000259" key="10">
    <source>
        <dbReference type="Pfam" id="PF00593"/>
    </source>
</evidence>
<dbReference type="PANTHER" id="PTHR30069:SF37">
    <property type="entry name" value="FERRIC VIBRIOBACTIN RECEPTOR VIUA"/>
    <property type="match status" value="1"/>
</dbReference>
<keyword evidence="4 8" id="KW-0812">Transmembrane</keyword>
<dbReference type="InterPro" id="IPR010917">
    <property type="entry name" value="TonB_rcpt_CS"/>
</dbReference>
<dbReference type="InterPro" id="IPR036942">
    <property type="entry name" value="Beta-barrel_TonB_sf"/>
</dbReference>
<dbReference type="EMBL" id="CAADFE010000069">
    <property type="protein sequence ID" value="VFJ75134.1"/>
    <property type="molecule type" value="Genomic_DNA"/>
</dbReference>
<evidence type="ECO:0000256" key="7">
    <source>
        <dbReference type="ARBA" id="ARBA00023237"/>
    </source>
</evidence>
<proteinExistence type="inferred from homology"/>
<keyword evidence="7 8" id="KW-0998">Cell outer membrane</keyword>
<dbReference type="SUPFAM" id="SSF56935">
    <property type="entry name" value="Porins"/>
    <property type="match status" value="1"/>
</dbReference>
<dbReference type="PROSITE" id="PS01156">
    <property type="entry name" value="TONB_DEPENDENT_REC_2"/>
    <property type="match status" value="1"/>
</dbReference>
<keyword evidence="2 8" id="KW-0813">Transport</keyword>
<evidence type="ECO:0000313" key="11">
    <source>
        <dbReference type="EMBL" id="VFJ75134.1"/>
    </source>
</evidence>
<evidence type="ECO:0000256" key="5">
    <source>
        <dbReference type="ARBA" id="ARBA00023077"/>
    </source>
</evidence>
<comment type="similarity">
    <text evidence="8">Belongs to the TonB-dependent receptor family.</text>
</comment>
<sequence length="193" mass="21711">MQLRLTCPNFVTGIDEPALFTGFPCQTGNIPEAEGYGMELDAQYAIDDPWRNTWTISGALGLLETEVNDAGPDVPEYDGRELSQSPNVTWNLDLGWVSPLGFDAEISARHVGGFQQSHVIYDGTNGRYYEETDSYTLYDLKAGYETKLRGTELRIDAWVENLTDRRYKLPSWAPDEDRAGRPRTFGVTVTARF</sequence>
<dbReference type="InterPro" id="IPR039426">
    <property type="entry name" value="TonB-dep_rcpt-like"/>
</dbReference>
<reference evidence="11" key="1">
    <citation type="submission" date="2019-02" db="EMBL/GenBank/DDBJ databases">
        <authorList>
            <person name="Gruber-Vodicka R. H."/>
            <person name="Seah K. B. B."/>
        </authorList>
    </citation>
    <scope>NUCLEOTIDE SEQUENCE</scope>
    <source>
        <strain evidence="11">BECK_BZ131</strain>
    </source>
</reference>
<keyword evidence="3 8" id="KW-1134">Transmembrane beta strand</keyword>
<feature type="short sequence motif" description="TonB C-terminal box" evidence="9">
    <location>
        <begin position="176"/>
        <end position="193"/>
    </location>
</feature>
<evidence type="ECO:0000256" key="4">
    <source>
        <dbReference type="ARBA" id="ARBA00022692"/>
    </source>
</evidence>
<evidence type="ECO:0000256" key="9">
    <source>
        <dbReference type="PROSITE-ProRule" id="PRU10144"/>
    </source>
</evidence>
<comment type="subcellular location">
    <subcellularLocation>
        <location evidence="1 8">Cell outer membrane</location>
        <topology evidence="1 8">Multi-pass membrane protein</topology>
    </subcellularLocation>
</comment>
<dbReference type="GO" id="GO:0009279">
    <property type="term" value="C:cell outer membrane"/>
    <property type="evidence" value="ECO:0007669"/>
    <property type="project" value="UniProtKB-SubCell"/>
</dbReference>
<evidence type="ECO:0000256" key="3">
    <source>
        <dbReference type="ARBA" id="ARBA00022452"/>
    </source>
</evidence>
<dbReference type="Pfam" id="PF00593">
    <property type="entry name" value="TonB_dep_Rec_b-barrel"/>
    <property type="match status" value="1"/>
</dbReference>
<accession>A0A450TYW2</accession>
<keyword evidence="11" id="KW-0675">Receptor</keyword>
<dbReference type="GO" id="GO:0015344">
    <property type="term" value="F:siderophore uptake transmembrane transporter activity"/>
    <property type="evidence" value="ECO:0007669"/>
    <property type="project" value="TreeGrafter"/>
</dbReference>
<dbReference type="Gene3D" id="2.40.170.20">
    <property type="entry name" value="TonB-dependent receptor, beta-barrel domain"/>
    <property type="match status" value="1"/>
</dbReference>